<comment type="caution">
    <text evidence="2">The sequence shown here is derived from an EMBL/GenBank/DDBJ whole genome shotgun (WGS) entry which is preliminary data.</text>
</comment>
<dbReference type="Pfam" id="PF04545">
    <property type="entry name" value="Sigma70_r4"/>
    <property type="match status" value="1"/>
</dbReference>
<dbReference type="GO" id="GO:0003700">
    <property type="term" value="F:DNA-binding transcription factor activity"/>
    <property type="evidence" value="ECO:0007669"/>
    <property type="project" value="InterPro"/>
</dbReference>
<organism evidence="2 3">
    <name type="scientific">Streptomyces kanasensis</name>
    <dbReference type="NCBI Taxonomy" id="936756"/>
    <lineage>
        <taxon>Bacteria</taxon>
        <taxon>Bacillati</taxon>
        <taxon>Actinomycetota</taxon>
        <taxon>Actinomycetes</taxon>
        <taxon>Kitasatosporales</taxon>
        <taxon>Streptomycetaceae</taxon>
        <taxon>Streptomyces</taxon>
    </lineage>
</organism>
<dbReference type="OrthoDB" id="4332887at2"/>
<dbReference type="Gene3D" id="1.10.10.10">
    <property type="entry name" value="Winged helix-like DNA-binding domain superfamily/Winged helix DNA-binding domain"/>
    <property type="match status" value="1"/>
</dbReference>
<evidence type="ECO:0000259" key="1">
    <source>
        <dbReference type="Pfam" id="PF04545"/>
    </source>
</evidence>
<dbReference type="InterPro" id="IPR036388">
    <property type="entry name" value="WH-like_DNA-bd_sf"/>
</dbReference>
<dbReference type="Proteomes" id="UP000054011">
    <property type="component" value="Unassembled WGS sequence"/>
</dbReference>
<evidence type="ECO:0000313" key="3">
    <source>
        <dbReference type="Proteomes" id="UP000054011"/>
    </source>
</evidence>
<dbReference type="AlphaFoldDB" id="A0A100Y7V4"/>
<evidence type="ECO:0000313" key="2">
    <source>
        <dbReference type="EMBL" id="KUH39298.1"/>
    </source>
</evidence>
<dbReference type="EMBL" id="LNSV01000014">
    <property type="protein sequence ID" value="KUH39298.1"/>
    <property type="molecule type" value="Genomic_DNA"/>
</dbReference>
<accession>A0A100Y7V4</accession>
<dbReference type="InterPro" id="IPR007630">
    <property type="entry name" value="RNA_pol_sigma70_r4"/>
</dbReference>
<proteinExistence type="predicted"/>
<dbReference type="InterPro" id="IPR013324">
    <property type="entry name" value="RNA_pol_sigma_r3/r4-like"/>
</dbReference>
<reference evidence="2 3" key="1">
    <citation type="submission" date="2015-11" db="EMBL/GenBank/DDBJ databases">
        <title>Genome-wide analysis reveals the secondary metabolome in Streptomyces kanasensis ZX01.</title>
        <authorList>
            <person name="Zhang G."/>
            <person name="Han L."/>
            <person name="Feng J."/>
            <person name="Zhang X."/>
        </authorList>
    </citation>
    <scope>NUCLEOTIDE SEQUENCE [LARGE SCALE GENOMIC DNA]</scope>
    <source>
        <strain evidence="2 3">ZX01</strain>
    </source>
</reference>
<dbReference type="STRING" id="936756.ATE80_08280"/>
<name>A0A100Y7V4_9ACTN</name>
<dbReference type="SUPFAM" id="SSF88659">
    <property type="entry name" value="Sigma3 and sigma4 domains of RNA polymerase sigma factors"/>
    <property type="match status" value="1"/>
</dbReference>
<dbReference type="GO" id="GO:0006352">
    <property type="term" value="P:DNA-templated transcription initiation"/>
    <property type="evidence" value="ECO:0007669"/>
    <property type="project" value="InterPro"/>
</dbReference>
<keyword evidence="3" id="KW-1185">Reference proteome</keyword>
<protein>
    <recommendedName>
        <fullName evidence="1">RNA polymerase sigma-70 region 4 domain-containing protein</fullName>
    </recommendedName>
</protein>
<feature type="domain" description="RNA polymerase sigma-70 region 4" evidence="1">
    <location>
        <begin position="96"/>
        <end position="143"/>
    </location>
</feature>
<gene>
    <name evidence="2" type="ORF">ATE80_08280</name>
</gene>
<dbReference type="CDD" id="cd06171">
    <property type="entry name" value="Sigma70_r4"/>
    <property type="match status" value="1"/>
</dbReference>
<sequence>MDSDEDVVAQDFGFGAFVAGTAGRLLHVATLLTSEPARPSGANPHAQRLVAAAFGATYAHWDRMRDEDPYVYARRELAVRFARAARRFRRGRGGPLSALTPRERLAVVLRLYEGLYEEQVAALLGLSVERVRALCEHAVGTLRSTPRRAVAR</sequence>